<dbReference type="SUPFAM" id="SSF50447">
    <property type="entry name" value="Translation proteins"/>
    <property type="match status" value="1"/>
</dbReference>
<dbReference type="CDD" id="cd04096">
    <property type="entry name" value="eEF2_snRNP_like_C"/>
    <property type="match status" value="1"/>
</dbReference>
<feature type="region of interest" description="Disordered" evidence="13">
    <location>
        <begin position="941"/>
        <end position="964"/>
    </location>
</feature>
<comment type="similarity">
    <text evidence="2">Belongs to the ARPC3 family.</text>
</comment>
<dbReference type="Gene3D" id="3.30.70.240">
    <property type="match status" value="1"/>
</dbReference>
<dbReference type="InterPro" id="IPR009000">
    <property type="entry name" value="Transl_B-barrel_sf"/>
</dbReference>
<dbReference type="Gene3D" id="3.30.70.870">
    <property type="entry name" value="Elongation Factor G (Translational Gtpase), domain 3"/>
    <property type="match status" value="1"/>
</dbReference>
<dbReference type="GO" id="GO:0003779">
    <property type="term" value="F:actin binding"/>
    <property type="evidence" value="ECO:0007669"/>
    <property type="project" value="UniProtKB-KW"/>
</dbReference>
<evidence type="ECO:0000256" key="4">
    <source>
        <dbReference type="ARBA" id="ARBA00022517"/>
    </source>
</evidence>
<name>A0A5B0R5Y1_PUCGR</name>
<evidence type="ECO:0000259" key="14">
    <source>
        <dbReference type="PROSITE" id="PS51722"/>
    </source>
</evidence>
<evidence type="ECO:0000256" key="1">
    <source>
        <dbReference type="ARBA" id="ARBA00004245"/>
    </source>
</evidence>
<feature type="compositionally biased region" description="Pro residues" evidence="13">
    <location>
        <begin position="649"/>
        <end position="666"/>
    </location>
</feature>
<keyword evidence="4" id="KW-0690">Ribosome biogenesis</keyword>
<dbReference type="GO" id="GO:1990904">
    <property type="term" value="C:ribonucleoprotein complex"/>
    <property type="evidence" value="ECO:0007669"/>
    <property type="project" value="TreeGrafter"/>
</dbReference>
<dbReference type="Pfam" id="PF25118">
    <property type="entry name" value="EFL1"/>
    <property type="match status" value="1"/>
</dbReference>
<dbReference type="SUPFAM" id="SSF54980">
    <property type="entry name" value="EF-G C-terminal domain-like"/>
    <property type="match status" value="2"/>
</dbReference>
<reference evidence="15 16" key="1">
    <citation type="submission" date="2019-05" db="EMBL/GenBank/DDBJ databases">
        <title>Emergence of the Ug99 lineage of the wheat stem rust pathogen through somatic hybridization.</title>
        <authorList>
            <person name="Li F."/>
            <person name="Upadhyaya N.M."/>
            <person name="Sperschneider J."/>
            <person name="Matny O."/>
            <person name="Nguyen-Phuc H."/>
            <person name="Mago R."/>
            <person name="Raley C."/>
            <person name="Miller M.E."/>
            <person name="Silverstein K.A.T."/>
            <person name="Henningsen E."/>
            <person name="Hirsch C.D."/>
            <person name="Visser B."/>
            <person name="Pretorius Z.A."/>
            <person name="Steffenson B.J."/>
            <person name="Schwessinger B."/>
            <person name="Dodds P.N."/>
            <person name="Figueroa M."/>
        </authorList>
    </citation>
    <scope>NUCLEOTIDE SEQUENCE [LARGE SCALE GENOMIC DNA]</scope>
    <source>
        <strain evidence="15 16">Ug99</strain>
    </source>
</reference>
<dbReference type="InterPro" id="IPR007204">
    <property type="entry name" value="ARPC3"/>
</dbReference>
<dbReference type="PANTHER" id="PTHR42908">
    <property type="entry name" value="TRANSLATION ELONGATION FACTOR-RELATED"/>
    <property type="match status" value="1"/>
</dbReference>
<dbReference type="GO" id="GO:0005829">
    <property type="term" value="C:cytosol"/>
    <property type="evidence" value="ECO:0007669"/>
    <property type="project" value="TreeGrafter"/>
</dbReference>
<evidence type="ECO:0000256" key="7">
    <source>
        <dbReference type="ARBA" id="ARBA00023134"/>
    </source>
</evidence>
<feature type="domain" description="Tr-type G" evidence="14">
    <location>
        <begin position="178"/>
        <end position="446"/>
    </location>
</feature>
<dbReference type="FunFam" id="3.30.70.240:FF:000006">
    <property type="entry name" value="Elongation factor like GTPase 1"/>
    <property type="match status" value="1"/>
</dbReference>
<dbReference type="FunFam" id="3.30.70.870:FF:000002">
    <property type="entry name" value="Translation elongation factor 2"/>
    <property type="match status" value="1"/>
</dbReference>
<evidence type="ECO:0000256" key="8">
    <source>
        <dbReference type="ARBA" id="ARBA00023203"/>
    </source>
</evidence>
<dbReference type="Gene3D" id="3.90.1430.10">
    <property type="entry name" value="Yeast translation eEF2 (G' domain)"/>
    <property type="match status" value="1"/>
</dbReference>
<feature type="region of interest" description="Disordered" evidence="13">
    <location>
        <begin position="365"/>
        <end position="384"/>
    </location>
</feature>
<dbReference type="InterPro" id="IPR027417">
    <property type="entry name" value="P-loop_NTPase"/>
</dbReference>
<dbReference type="Pfam" id="PF14492">
    <property type="entry name" value="EFG_III"/>
    <property type="match status" value="1"/>
</dbReference>
<dbReference type="Gene3D" id="2.40.30.10">
    <property type="entry name" value="Translation factors"/>
    <property type="match status" value="1"/>
</dbReference>
<dbReference type="InterPro" id="IPR056752">
    <property type="entry name" value="EFL1"/>
</dbReference>
<keyword evidence="3" id="KW-0963">Cytoplasm</keyword>
<dbReference type="CDD" id="cd16261">
    <property type="entry name" value="EF2_snRNP_III"/>
    <property type="match status" value="1"/>
</dbReference>
<keyword evidence="7" id="KW-0342">GTP-binding</keyword>
<keyword evidence="9" id="KW-0206">Cytoskeleton</keyword>
<evidence type="ECO:0000256" key="12">
    <source>
        <dbReference type="ARBA" id="ARBA00081809"/>
    </source>
</evidence>
<dbReference type="InterPro" id="IPR014721">
    <property type="entry name" value="Ribsml_uS5_D2-typ_fold_subgr"/>
</dbReference>
<dbReference type="CDD" id="cd01885">
    <property type="entry name" value="EF2"/>
    <property type="match status" value="1"/>
</dbReference>
<dbReference type="FunFam" id="3.90.1430.10:FF:000002">
    <property type="entry name" value="Elongation factor like GTPase 1"/>
    <property type="match status" value="1"/>
</dbReference>
<evidence type="ECO:0000256" key="9">
    <source>
        <dbReference type="ARBA" id="ARBA00023212"/>
    </source>
</evidence>
<dbReference type="Proteomes" id="UP000325313">
    <property type="component" value="Unassembled WGS sequence"/>
</dbReference>
<organism evidence="15 16">
    <name type="scientific">Puccinia graminis f. sp. tritici</name>
    <dbReference type="NCBI Taxonomy" id="56615"/>
    <lineage>
        <taxon>Eukaryota</taxon>
        <taxon>Fungi</taxon>
        <taxon>Dikarya</taxon>
        <taxon>Basidiomycota</taxon>
        <taxon>Pucciniomycotina</taxon>
        <taxon>Pucciniomycetes</taxon>
        <taxon>Pucciniales</taxon>
        <taxon>Pucciniaceae</taxon>
        <taxon>Puccinia</taxon>
    </lineage>
</organism>
<dbReference type="Pfam" id="PF00679">
    <property type="entry name" value="EFG_C"/>
    <property type="match status" value="1"/>
</dbReference>
<dbReference type="Pfam" id="PF04062">
    <property type="entry name" value="P21-Arc"/>
    <property type="match status" value="1"/>
</dbReference>
<comment type="caution">
    <text evidence="15">The sequence shown here is derived from an EMBL/GenBank/DDBJ whole genome shotgun (WGS) entry which is preliminary data.</text>
</comment>
<dbReference type="PRINTS" id="PR00315">
    <property type="entry name" value="ELONGATNFCT"/>
</dbReference>
<gene>
    <name evidence="15" type="primary">RIA1_1</name>
    <name evidence="15" type="ORF">PGTUg99_010173</name>
</gene>
<evidence type="ECO:0000313" key="16">
    <source>
        <dbReference type="Proteomes" id="UP000325313"/>
    </source>
</evidence>
<comment type="catalytic activity">
    <reaction evidence="10">
        <text>GTP + H2O = GDP + phosphate + H(+)</text>
        <dbReference type="Rhea" id="RHEA:19669"/>
        <dbReference type="ChEBI" id="CHEBI:15377"/>
        <dbReference type="ChEBI" id="CHEBI:15378"/>
        <dbReference type="ChEBI" id="CHEBI:37565"/>
        <dbReference type="ChEBI" id="CHEBI:43474"/>
        <dbReference type="ChEBI" id="CHEBI:58189"/>
    </reaction>
</comment>
<dbReference type="EMBL" id="VDEP01000241">
    <property type="protein sequence ID" value="KAA1120749.1"/>
    <property type="molecule type" value="Genomic_DNA"/>
</dbReference>
<feature type="region of interest" description="Disordered" evidence="13">
    <location>
        <begin position="612"/>
        <end position="683"/>
    </location>
</feature>
<comment type="subcellular location">
    <subcellularLocation>
        <location evidence="1">Cytoplasm</location>
        <location evidence="1">Cytoskeleton</location>
    </subcellularLocation>
</comment>
<dbReference type="GO" id="GO:0034314">
    <property type="term" value="P:Arp2/3 complex-mediated actin nucleation"/>
    <property type="evidence" value="ECO:0007669"/>
    <property type="project" value="InterPro"/>
</dbReference>
<dbReference type="SMART" id="SM00838">
    <property type="entry name" value="EFG_C"/>
    <property type="match status" value="1"/>
</dbReference>
<dbReference type="PROSITE" id="PS51722">
    <property type="entry name" value="G_TR_2"/>
    <property type="match status" value="1"/>
</dbReference>
<proteinExistence type="inferred from homology"/>
<dbReference type="GO" id="GO:0030833">
    <property type="term" value="P:regulation of actin filament polymerization"/>
    <property type="evidence" value="ECO:0007669"/>
    <property type="project" value="InterPro"/>
</dbReference>
<protein>
    <recommendedName>
        <fullName evidence="11">Ribosome assembly protein 1</fullName>
    </recommendedName>
    <alternativeName>
        <fullName evidence="12">Elongation factor-like 1</fullName>
    </alternativeName>
</protein>
<keyword evidence="6" id="KW-0378">Hydrolase</keyword>
<dbReference type="NCBIfam" id="TIGR00231">
    <property type="entry name" value="small_GTP"/>
    <property type="match status" value="1"/>
</dbReference>
<dbReference type="GO" id="GO:0003924">
    <property type="term" value="F:GTPase activity"/>
    <property type="evidence" value="ECO:0007669"/>
    <property type="project" value="InterPro"/>
</dbReference>
<evidence type="ECO:0000256" key="2">
    <source>
        <dbReference type="ARBA" id="ARBA00010856"/>
    </source>
</evidence>
<dbReference type="InterPro" id="IPR000795">
    <property type="entry name" value="T_Tr_GTP-bd_dom"/>
</dbReference>
<accession>A0A5B0R5Y1</accession>
<dbReference type="InterPro" id="IPR000640">
    <property type="entry name" value="EFG_V-like"/>
</dbReference>
<dbReference type="GO" id="GO:0005885">
    <property type="term" value="C:Arp2/3 protein complex"/>
    <property type="evidence" value="ECO:0007669"/>
    <property type="project" value="InterPro"/>
</dbReference>
<dbReference type="InterPro" id="IPR020568">
    <property type="entry name" value="Ribosomal_Su5_D2-typ_SF"/>
</dbReference>
<dbReference type="InterPro" id="IPR035647">
    <property type="entry name" value="EFG_III/V"/>
</dbReference>
<evidence type="ECO:0000256" key="10">
    <source>
        <dbReference type="ARBA" id="ARBA00048548"/>
    </source>
</evidence>
<dbReference type="CDD" id="cd16268">
    <property type="entry name" value="EF2_II"/>
    <property type="match status" value="1"/>
</dbReference>
<dbReference type="CDD" id="cd01681">
    <property type="entry name" value="aeEF2_snRNP_like_IV"/>
    <property type="match status" value="1"/>
</dbReference>
<dbReference type="Pfam" id="PF00009">
    <property type="entry name" value="GTP_EFTU"/>
    <property type="match status" value="1"/>
</dbReference>
<dbReference type="PANTHER" id="PTHR42908:SF3">
    <property type="entry name" value="ELONGATION FACTOR-LIKE GTPASE 1"/>
    <property type="match status" value="1"/>
</dbReference>
<dbReference type="InterPro" id="IPR036753">
    <property type="entry name" value="ARPC3_sf"/>
</dbReference>
<dbReference type="InterPro" id="IPR041095">
    <property type="entry name" value="EFG_II"/>
</dbReference>
<dbReference type="FunFam" id="3.40.50.300:FF:000746">
    <property type="entry name" value="Ribosome assembly protein 1"/>
    <property type="match status" value="1"/>
</dbReference>
<dbReference type="GO" id="GO:0043022">
    <property type="term" value="F:ribosome binding"/>
    <property type="evidence" value="ECO:0007669"/>
    <property type="project" value="TreeGrafter"/>
</dbReference>
<evidence type="ECO:0000256" key="5">
    <source>
        <dbReference type="ARBA" id="ARBA00022741"/>
    </source>
</evidence>
<evidence type="ECO:0000256" key="13">
    <source>
        <dbReference type="SAM" id="MobiDB-lite"/>
    </source>
</evidence>
<dbReference type="Gene3D" id="3.30.230.10">
    <property type="match status" value="1"/>
</dbReference>
<keyword evidence="8" id="KW-0009">Actin-binding</keyword>
<dbReference type="GO" id="GO:0005525">
    <property type="term" value="F:GTP binding"/>
    <property type="evidence" value="ECO:0007669"/>
    <property type="project" value="UniProtKB-KW"/>
</dbReference>
<feature type="compositionally biased region" description="Polar residues" evidence="13">
    <location>
        <begin position="947"/>
        <end position="964"/>
    </location>
</feature>
<dbReference type="SUPFAM" id="SSF52540">
    <property type="entry name" value="P-loop containing nucleoside triphosphate hydrolases"/>
    <property type="match status" value="1"/>
</dbReference>
<dbReference type="GO" id="GO:0042256">
    <property type="term" value="P:cytosolic ribosome assembly"/>
    <property type="evidence" value="ECO:0007669"/>
    <property type="project" value="TreeGrafter"/>
</dbReference>
<dbReference type="SUPFAM" id="SSF69060">
    <property type="entry name" value="Arp2/3 complex 21 kDa subunit ARPC3"/>
    <property type="match status" value="1"/>
</dbReference>
<keyword evidence="5" id="KW-0547">Nucleotide-binding</keyword>
<feature type="region of interest" description="Disordered" evidence="13">
    <location>
        <begin position="19"/>
        <end position="43"/>
    </location>
</feature>
<evidence type="ECO:0000256" key="3">
    <source>
        <dbReference type="ARBA" id="ARBA00022490"/>
    </source>
</evidence>
<dbReference type="Gene3D" id="1.10.1760.10">
    <property type="entry name" value="Actin-related protein 2/3 complex subunit 3"/>
    <property type="match status" value="1"/>
</dbReference>
<evidence type="ECO:0000256" key="11">
    <source>
        <dbReference type="ARBA" id="ARBA00068031"/>
    </source>
</evidence>
<evidence type="ECO:0000256" key="6">
    <source>
        <dbReference type="ARBA" id="ARBA00022801"/>
    </source>
</evidence>
<dbReference type="SUPFAM" id="SSF54211">
    <property type="entry name" value="Ribosomal protein S5 domain 2-like"/>
    <property type="match status" value="1"/>
</dbReference>
<dbReference type="InterPro" id="IPR005225">
    <property type="entry name" value="Small_GTP-bd"/>
</dbReference>
<dbReference type="Gene3D" id="3.40.50.300">
    <property type="entry name" value="P-loop containing nucleotide triphosphate hydrolases"/>
    <property type="match status" value="1"/>
</dbReference>
<evidence type="ECO:0000313" key="15">
    <source>
        <dbReference type="EMBL" id="KAA1120749.1"/>
    </source>
</evidence>
<sequence length="1297" mass="144241">MGDVEGWLFITRSTASSSSELLNQQQQAQQPPPPPPLSMPAYHSAYNHATDYRPVANMVILPIRSKIRGPAPPLANPSDMDIVDEALDLFKSNSLFRNFEIKGFADRVLIYLILFISDCLHRISLLKPHQNNKNEASKQLLSYSLDNFFLPGEPGFPMNGIYAPPKDKIDAASAIPHHRIRNVCILAHVDHGKSSYADSLLAANNIITPKMAGKLRYLDSRPDEQERGITMKSSAVSLSYATIRLNPAGLEELEQFRINLIDTPGHVDFTTEVSTASRLCDGALVLVDVVEGVCTQTISVLRQVWNEQLKPILVINKVDRLIVELRLSPTEAYYHLVRLVEQVNAIMGSFFFTDRMEQDLRWREAAERSEQQQEQQSSSIPNKQFTETDDQDIYFDPTKGDVIFSSAIDNWSFNIASFATLWSKKLGIEQAKLESCLWGDFFFDPKSKKVLNKKQATQKGSLKPMFVQFVLDNLWAVYDSVILNPDSIKTEKIIQSLGLKIRLQDLKSKDSKNLLLAICSQWLPISNTTFRTIVAKVPDPITSQSTRLPKMLYPYLPDLTQAIPHSEIERDLYAGKSDDSSHVVIYVSKMFAVPISELPQFQRKQLTAEEMREKGRAARVRAQAASATHDAVPLNITASTEIVGETGPVPEPPSELPSTSPAPTPDDPSSQPEDSANVIEEASPEEGEALIGFARIYSGTVKVNQKLTCVLPKYNSTNPTQVNSAHLKSVTIENLYIIMGRSLVETSEVRAGHVFGIGGLAGKVLRNATLCGAPVSKANQDEVDDKLPELINLAGVQLASAPIVRVSLEPKQPSDMPKLVEGLKLLNQSDPCVETLIQDTGEHVILTAGELHLERCLRDLRERFAKIRIQASKPIVPFRETAVRGVDMPPPKTKDQPRGTISGTVLGGLISFTVRAIPLPEPITSYLAKHSEMMRKISLRQERKLDPTSSLSDSTGVGSLPSSNMESMDLMNDIQQYDQTANLAQASNSNNYDSVFWSGLEDACKSLTNSSANELDFDTLVDSIWAFGPKRSGPNLLLDKLPGSIRSLRKPNRCNSQSLVKEQETEQNAQSGTDQLMSMREFDDSIETAFQLATFKGPLCAEPMSGMCFSIEDIQIGGEDLAGSVETIRARWSQLTGELISSVQEAFRSAFLDWSPRLMLAMYTCEIQATTEVLGKVYGVIARRKGVIKSEEIKDGTTFYTIGARLPIIESFGFNDELMKKTSGIALPQLIFDGFEILVDLDPFWIPKTDEELEDFGALADKENLPRKYIDQVRKRKGMFVEKKIVQHAEKQRTMKR</sequence>